<sequence length="300" mass="33338">MAAGLEHKPSMAASMAASVATQDTTYHSFYDVEMSNTLPPPQKQKTPEPIVRNVSTRSNATARRHSHDRPTTAGQIKRQDSGYGSSSVSSPRPSTSYSRPAAPRRSSTTNAHTSSSKTSSGLSVLRNRTRPSTRRSSSKSYHLHNTNNTSSSLYLVRPGHTQQQSPNQPLAASPNTFFHFPSPNPNPMAAALAPPPPREPTPAPSIPPQAQHYWTSDRTRRLEYAAIDAASRGVKGWIKRNLVPDCFVAEDRHVAFDDDSGSVRRYRLELEEEAPDEKAKLCRRSASWHFWRSKEHQHSY</sequence>
<feature type="region of interest" description="Disordered" evidence="1">
    <location>
        <begin position="31"/>
        <end position="213"/>
    </location>
</feature>
<name>A0A8H7N846_BIOOC</name>
<dbReference type="Proteomes" id="UP000616885">
    <property type="component" value="Unassembled WGS sequence"/>
</dbReference>
<dbReference type="EMBL" id="JADCTT010000006">
    <property type="protein sequence ID" value="KAF9750928.1"/>
    <property type="molecule type" value="Genomic_DNA"/>
</dbReference>
<gene>
    <name evidence="2" type="ORF">IM811_015148</name>
</gene>
<protein>
    <submittedName>
        <fullName evidence="2">Uncharacterized protein</fullName>
    </submittedName>
</protein>
<feature type="compositionally biased region" description="Polar residues" evidence="1">
    <location>
        <begin position="143"/>
        <end position="153"/>
    </location>
</feature>
<comment type="caution">
    <text evidence="2">The sequence shown here is derived from an EMBL/GenBank/DDBJ whole genome shotgun (WGS) entry which is preliminary data.</text>
</comment>
<evidence type="ECO:0000313" key="2">
    <source>
        <dbReference type="EMBL" id="KAF9750928.1"/>
    </source>
</evidence>
<accession>A0A8H7N846</accession>
<organism evidence="2 3">
    <name type="scientific">Bionectria ochroleuca</name>
    <name type="common">Gliocladium roseum</name>
    <dbReference type="NCBI Taxonomy" id="29856"/>
    <lineage>
        <taxon>Eukaryota</taxon>
        <taxon>Fungi</taxon>
        <taxon>Dikarya</taxon>
        <taxon>Ascomycota</taxon>
        <taxon>Pezizomycotina</taxon>
        <taxon>Sordariomycetes</taxon>
        <taxon>Hypocreomycetidae</taxon>
        <taxon>Hypocreales</taxon>
        <taxon>Bionectriaceae</taxon>
        <taxon>Clonostachys</taxon>
    </lineage>
</organism>
<evidence type="ECO:0000313" key="3">
    <source>
        <dbReference type="Proteomes" id="UP000616885"/>
    </source>
</evidence>
<feature type="compositionally biased region" description="Basic residues" evidence="1">
    <location>
        <begin position="127"/>
        <end position="137"/>
    </location>
</feature>
<proteinExistence type="predicted"/>
<feature type="compositionally biased region" description="Pro residues" evidence="1">
    <location>
        <begin position="193"/>
        <end position="207"/>
    </location>
</feature>
<feature type="compositionally biased region" description="Polar residues" evidence="1">
    <location>
        <begin position="160"/>
        <end position="176"/>
    </location>
</feature>
<reference evidence="2" key="1">
    <citation type="submission" date="2020-10" db="EMBL/GenBank/DDBJ databases">
        <title>High-Quality Genome Resource of Clonostachys rosea strain S41 by Oxford Nanopore Long-Read Sequencing.</title>
        <authorList>
            <person name="Wang H."/>
        </authorList>
    </citation>
    <scope>NUCLEOTIDE SEQUENCE</scope>
    <source>
        <strain evidence="2">S41</strain>
    </source>
</reference>
<feature type="compositionally biased region" description="Low complexity" evidence="1">
    <location>
        <begin position="81"/>
        <end position="123"/>
    </location>
</feature>
<dbReference type="AlphaFoldDB" id="A0A8H7N846"/>
<evidence type="ECO:0000256" key="1">
    <source>
        <dbReference type="SAM" id="MobiDB-lite"/>
    </source>
</evidence>